<sequence>MARTARVALPEDDYLTLIGQVAYMVSSLEWTILGDLPGLAQHLPPDLTTSALAGKSTGQIAGTLSKAVGAIGDDDVRAYVEEAGRVLGEAATMRNDVLHARPATIGGEQRLYRWKPGRAFPIDTAWLNSTIDQLSKGSTALDRRRPLHKHPAFADRFSRLDR</sequence>
<protein>
    <submittedName>
        <fullName evidence="1">Uncharacterized protein</fullName>
    </submittedName>
</protein>
<organism evidence="1 2">
    <name type="scientific">Mycobacterium lehmannii</name>
    <dbReference type="NCBI Taxonomy" id="2048550"/>
    <lineage>
        <taxon>Bacteria</taxon>
        <taxon>Bacillati</taxon>
        <taxon>Actinomycetota</taxon>
        <taxon>Actinomycetes</taxon>
        <taxon>Mycobacteriales</taxon>
        <taxon>Mycobacteriaceae</taxon>
        <taxon>Mycobacterium</taxon>
    </lineage>
</organism>
<dbReference type="AlphaFoldDB" id="A0A101A1M2"/>
<dbReference type="Proteomes" id="UP000053707">
    <property type="component" value="Unassembled WGS sequence"/>
</dbReference>
<evidence type="ECO:0000313" key="2">
    <source>
        <dbReference type="Proteomes" id="UP000053707"/>
    </source>
</evidence>
<gene>
    <name evidence="1" type="ORF">AU192_04070</name>
</gene>
<proteinExistence type="predicted"/>
<dbReference type="RefSeq" id="WP_064399109.1">
    <property type="nucleotide sequence ID" value="NZ_LQIR01000042.1"/>
</dbReference>
<name>A0A101A1M2_9MYCO</name>
<dbReference type="GeneID" id="27918974"/>
<comment type="caution">
    <text evidence="1">The sequence shown here is derived from an EMBL/GenBank/DDBJ whole genome shotgun (WGS) entry which is preliminary data.</text>
</comment>
<dbReference type="EMBL" id="LQIR01000042">
    <property type="protein sequence ID" value="KUI11219.1"/>
    <property type="molecule type" value="Genomic_DNA"/>
</dbReference>
<evidence type="ECO:0000313" key="1">
    <source>
        <dbReference type="EMBL" id="KUI11219.1"/>
    </source>
</evidence>
<reference evidence="1 2" key="1">
    <citation type="submission" date="2016-01" db="EMBL/GenBank/DDBJ databases">
        <authorList>
            <consortium name="TB Trials Study Group"/>
            <person name="Sutton G."/>
            <person name="Brinkac L."/>
            <person name="Sanka R."/>
            <person name="Adams M."/>
            <person name="Lau E.L."/>
            <person name="Macaden R."/>
            <person name="Grewal H.M.S."/>
        </authorList>
    </citation>
    <scope>NUCLEOTIDE SEQUENCE [LARGE SCALE GENOMIC DNA]</scope>
    <source>
        <strain evidence="1 2">IS-1744</strain>
    </source>
</reference>
<accession>A0A101A1M2</accession>
<keyword evidence="2" id="KW-1185">Reference proteome</keyword>